<reference evidence="2 3" key="1">
    <citation type="submission" date="2019-02" db="EMBL/GenBank/DDBJ databases">
        <title>Deep-cultivation of Planctomycetes and their phenomic and genomic characterization uncovers novel biology.</title>
        <authorList>
            <person name="Wiegand S."/>
            <person name="Jogler M."/>
            <person name="Boedeker C."/>
            <person name="Pinto D."/>
            <person name="Vollmers J."/>
            <person name="Rivas-Marin E."/>
            <person name="Kohn T."/>
            <person name="Peeters S.H."/>
            <person name="Heuer A."/>
            <person name="Rast P."/>
            <person name="Oberbeckmann S."/>
            <person name="Bunk B."/>
            <person name="Jeske O."/>
            <person name="Meyerdierks A."/>
            <person name="Storesund J.E."/>
            <person name="Kallscheuer N."/>
            <person name="Luecker S."/>
            <person name="Lage O.M."/>
            <person name="Pohl T."/>
            <person name="Merkel B.J."/>
            <person name="Hornburger P."/>
            <person name="Mueller R.-W."/>
            <person name="Bruemmer F."/>
            <person name="Labrenz M."/>
            <person name="Spormann A.M."/>
            <person name="Op den Camp H."/>
            <person name="Overmann J."/>
            <person name="Amann R."/>
            <person name="Jetten M.S.M."/>
            <person name="Mascher T."/>
            <person name="Medema M.H."/>
            <person name="Devos D.P."/>
            <person name="Kaster A.-K."/>
            <person name="Ovreas L."/>
            <person name="Rohde M."/>
            <person name="Galperin M.Y."/>
            <person name="Jogler C."/>
        </authorList>
    </citation>
    <scope>NUCLEOTIDE SEQUENCE [LARGE SCALE GENOMIC DNA]</scope>
    <source>
        <strain evidence="2 3">Poly30</strain>
    </source>
</reference>
<dbReference type="EMBL" id="CP036434">
    <property type="protein sequence ID" value="QDV08576.1"/>
    <property type="molecule type" value="Genomic_DNA"/>
</dbReference>
<keyword evidence="1" id="KW-1133">Transmembrane helix</keyword>
<keyword evidence="3" id="KW-1185">Reference proteome</keyword>
<sequence>MAQARTLSNALPLRLLRTAVSWAPVWVPLVLIWQLTEGGLKPALREQHRLQYEQPTVVERNERTQREFERLTAQREAWEDPLFRERVLREKARAEKESHAPSAR</sequence>
<evidence type="ECO:0000256" key="1">
    <source>
        <dbReference type="SAM" id="Phobius"/>
    </source>
</evidence>
<dbReference type="AlphaFoldDB" id="A0A518EWV5"/>
<evidence type="ECO:0000313" key="2">
    <source>
        <dbReference type="EMBL" id="QDV08576.1"/>
    </source>
</evidence>
<protein>
    <recommendedName>
        <fullName evidence="4">Septum formation initiator</fullName>
    </recommendedName>
</protein>
<feature type="transmembrane region" description="Helical" evidence="1">
    <location>
        <begin position="15"/>
        <end position="35"/>
    </location>
</feature>
<dbReference type="Proteomes" id="UP000320390">
    <property type="component" value="Chromosome"/>
</dbReference>
<name>A0A518EWV5_9BACT</name>
<gene>
    <name evidence="2" type="ORF">Poly30_41290</name>
</gene>
<evidence type="ECO:0000313" key="3">
    <source>
        <dbReference type="Proteomes" id="UP000320390"/>
    </source>
</evidence>
<evidence type="ECO:0008006" key="4">
    <source>
        <dbReference type="Google" id="ProtNLM"/>
    </source>
</evidence>
<keyword evidence="1" id="KW-0472">Membrane</keyword>
<keyword evidence="1" id="KW-0812">Transmembrane</keyword>
<proteinExistence type="predicted"/>
<dbReference type="RefSeq" id="WP_145201493.1">
    <property type="nucleotide sequence ID" value="NZ_CP036434.1"/>
</dbReference>
<organism evidence="2 3">
    <name type="scientific">Saltatorellus ferox</name>
    <dbReference type="NCBI Taxonomy" id="2528018"/>
    <lineage>
        <taxon>Bacteria</taxon>
        <taxon>Pseudomonadati</taxon>
        <taxon>Planctomycetota</taxon>
        <taxon>Planctomycetia</taxon>
        <taxon>Planctomycetia incertae sedis</taxon>
        <taxon>Saltatorellus</taxon>
    </lineage>
</organism>
<accession>A0A518EWV5</accession>